<comment type="caution">
    <text evidence="2">The sequence shown here is derived from an EMBL/GenBank/DDBJ whole genome shotgun (WGS) entry which is preliminary data.</text>
</comment>
<evidence type="ECO:0000313" key="3">
    <source>
        <dbReference type="Proteomes" id="UP001500363"/>
    </source>
</evidence>
<feature type="transmembrane region" description="Helical" evidence="1">
    <location>
        <begin position="39"/>
        <end position="58"/>
    </location>
</feature>
<keyword evidence="1" id="KW-0472">Membrane</keyword>
<keyword evidence="3" id="KW-1185">Reference proteome</keyword>
<keyword evidence="1" id="KW-1133">Transmembrane helix</keyword>
<evidence type="ECO:0000313" key="2">
    <source>
        <dbReference type="EMBL" id="GAA1524077.1"/>
    </source>
</evidence>
<evidence type="ECO:0000256" key="1">
    <source>
        <dbReference type="SAM" id="Phobius"/>
    </source>
</evidence>
<dbReference type="Proteomes" id="UP001500363">
    <property type="component" value="Unassembled WGS sequence"/>
</dbReference>
<sequence length="190" mass="20851">MRNFLKNAAAWQFGVCCGGLFGVLFGLGLRYLMGETWTAALVSAALTAPAFGLSMALFRRRERQLMGRFRAMNLTAGQERAAQRATWRGTVPDDPAVRALAAELTRVQLERVRSRWFRVLAAGLLVVEVTSLVLHVLDGDRWTQTVLPAAGAVLFGSFLLWPRRLHQRLEALSGAVPETDPPRGSSTASD</sequence>
<gene>
    <name evidence="2" type="ORF">GCM10009741_26890</name>
</gene>
<feature type="transmembrane region" description="Helical" evidence="1">
    <location>
        <begin position="142"/>
        <end position="161"/>
    </location>
</feature>
<feature type="transmembrane region" description="Helical" evidence="1">
    <location>
        <begin position="116"/>
        <end position="136"/>
    </location>
</feature>
<protein>
    <submittedName>
        <fullName evidence="2">Uncharacterized protein</fullName>
    </submittedName>
</protein>
<accession>A0ABP4LHK9</accession>
<keyword evidence="1" id="KW-0812">Transmembrane</keyword>
<reference evidence="3" key="1">
    <citation type="journal article" date="2019" name="Int. J. Syst. Evol. Microbiol.">
        <title>The Global Catalogue of Microorganisms (GCM) 10K type strain sequencing project: providing services to taxonomists for standard genome sequencing and annotation.</title>
        <authorList>
            <consortium name="The Broad Institute Genomics Platform"/>
            <consortium name="The Broad Institute Genome Sequencing Center for Infectious Disease"/>
            <person name="Wu L."/>
            <person name="Ma J."/>
        </authorList>
    </citation>
    <scope>NUCLEOTIDE SEQUENCE [LARGE SCALE GENOMIC DNA]</scope>
    <source>
        <strain evidence="3">JCM 14303</strain>
    </source>
</reference>
<name>A0ABP4LHK9_9ACTN</name>
<dbReference type="EMBL" id="BAAANC010000002">
    <property type="protein sequence ID" value="GAA1524077.1"/>
    <property type="molecule type" value="Genomic_DNA"/>
</dbReference>
<organism evidence="2 3">
    <name type="scientific">Kribbella lupini</name>
    <dbReference type="NCBI Taxonomy" id="291602"/>
    <lineage>
        <taxon>Bacteria</taxon>
        <taxon>Bacillati</taxon>
        <taxon>Actinomycetota</taxon>
        <taxon>Actinomycetes</taxon>
        <taxon>Propionibacteriales</taxon>
        <taxon>Kribbellaceae</taxon>
        <taxon>Kribbella</taxon>
    </lineage>
</organism>
<proteinExistence type="predicted"/>
<feature type="transmembrane region" description="Helical" evidence="1">
    <location>
        <begin position="12"/>
        <end position="33"/>
    </location>
</feature>